<dbReference type="STRING" id="270918.APR42_04180"/>
<dbReference type="Proteomes" id="UP000051643">
    <property type="component" value="Unassembled WGS sequence"/>
</dbReference>
<keyword evidence="2" id="KW-0378">Hydrolase</keyword>
<gene>
    <name evidence="4" type="ORF">APR42_04180</name>
</gene>
<dbReference type="EMBL" id="LKTP01000012">
    <property type="protein sequence ID" value="KRG29137.1"/>
    <property type="molecule type" value="Genomic_DNA"/>
</dbReference>
<evidence type="ECO:0000313" key="5">
    <source>
        <dbReference type="Proteomes" id="UP000051643"/>
    </source>
</evidence>
<organism evidence="4 5">
    <name type="scientific">Salegentibacter mishustinae</name>
    <dbReference type="NCBI Taxonomy" id="270918"/>
    <lineage>
        <taxon>Bacteria</taxon>
        <taxon>Pseudomonadati</taxon>
        <taxon>Bacteroidota</taxon>
        <taxon>Flavobacteriia</taxon>
        <taxon>Flavobacteriales</taxon>
        <taxon>Flavobacteriaceae</taxon>
        <taxon>Salegentibacter</taxon>
    </lineage>
</organism>
<dbReference type="GO" id="GO:0008770">
    <property type="term" value="F:[acyl-carrier-protein] phosphodiesterase activity"/>
    <property type="evidence" value="ECO:0007669"/>
    <property type="project" value="InterPro"/>
</dbReference>
<dbReference type="AlphaFoldDB" id="A0A0Q9ZJU1"/>
<name>A0A0Q9ZJU1_9FLAO</name>
<dbReference type="GO" id="GO:0006633">
    <property type="term" value="P:fatty acid biosynthetic process"/>
    <property type="evidence" value="ECO:0007669"/>
    <property type="project" value="InterPro"/>
</dbReference>
<evidence type="ECO:0000256" key="1">
    <source>
        <dbReference type="ARBA" id="ARBA00022516"/>
    </source>
</evidence>
<keyword evidence="1" id="KW-0444">Lipid biosynthesis</keyword>
<dbReference type="PIRSF" id="PIRSF011489">
    <property type="entry name" value="DUF479"/>
    <property type="match status" value="1"/>
</dbReference>
<keyword evidence="3" id="KW-0443">Lipid metabolism</keyword>
<proteinExistence type="predicted"/>
<evidence type="ECO:0000313" key="4">
    <source>
        <dbReference type="EMBL" id="KRG29137.1"/>
    </source>
</evidence>
<evidence type="ECO:0000256" key="2">
    <source>
        <dbReference type="ARBA" id="ARBA00022801"/>
    </source>
</evidence>
<dbReference type="PANTHER" id="PTHR38764:SF1">
    <property type="entry name" value="ACYL CARRIER PROTEIN PHOSPHODIESTERASE"/>
    <property type="match status" value="1"/>
</dbReference>
<protein>
    <submittedName>
        <fullName evidence="4">ACP phosphodiesterase</fullName>
    </submittedName>
</protein>
<dbReference type="RefSeq" id="WP_057481609.1">
    <property type="nucleotide sequence ID" value="NZ_BMWR01000003.1"/>
</dbReference>
<sequence>MNFLAHIYLSGDNEELKIGNFIADSVKGKQYLEYPPGIIDGIVLHRAIDTFTDTHHIVSRSVERLFERYGHYSRVIVDILYDHFLAANWKDYSDIPLKIYTEDFYKLLQDNFKILPKQVQNFLPYMVADNWLYNYRKIEGIEKILFQMNRRIKYRAKMHLAVEELREFYEEFEDEFTRFFEELRAYVKVEINSKKNY</sequence>
<comment type="caution">
    <text evidence="4">The sequence shown here is derived from an EMBL/GenBank/DDBJ whole genome shotgun (WGS) entry which is preliminary data.</text>
</comment>
<accession>A0A0Q9ZJU1</accession>
<dbReference type="PANTHER" id="PTHR38764">
    <property type="entry name" value="ACYL CARRIER PROTEIN PHOSPHODIESTERASE"/>
    <property type="match status" value="1"/>
</dbReference>
<reference evidence="4" key="1">
    <citation type="submission" date="2015-10" db="EMBL/GenBank/DDBJ databases">
        <title>Draft genome sequence of Salegentibacter mishustinae KCTC 12263.</title>
        <authorList>
            <person name="Lin W."/>
            <person name="Zheng Q."/>
        </authorList>
    </citation>
    <scope>NUCLEOTIDE SEQUENCE [LARGE SCALE GENOMIC DNA]</scope>
    <source>
        <strain evidence="4">KCTC 12263</strain>
    </source>
</reference>
<dbReference type="InterPro" id="IPR007431">
    <property type="entry name" value="ACP_PD"/>
</dbReference>
<keyword evidence="5" id="KW-1185">Reference proteome</keyword>
<dbReference type="OrthoDB" id="8442777at2"/>
<dbReference type="Pfam" id="PF04336">
    <property type="entry name" value="ACP_PD"/>
    <property type="match status" value="1"/>
</dbReference>
<evidence type="ECO:0000256" key="3">
    <source>
        <dbReference type="ARBA" id="ARBA00023098"/>
    </source>
</evidence>